<dbReference type="InterPro" id="IPR009078">
    <property type="entry name" value="Ferritin-like_SF"/>
</dbReference>
<dbReference type="Proteomes" id="UP000831390">
    <property type="component" value="Chromosome"/>
</dbReference>
<dbReference type="Pfam" id="PF13668">
    <property type="entry name" value="Ferritin_2"/>
    <property type="match status" value="1"/>
</dbReference>
<keyword evidence="2" id="KW-1185">Reference proteome</keyword>
<evidence type="ECO:0000313" key="2">
    <source>
        <dbReference type="Proteomes" id="UP000831390"/>
    </source>
</evidence>
<accession>A0ABY4B870</accession>
<proteinExistence type="predicted"/>
<gene>
    <name evidence="1" type="ORF">MTP16_06920</name>
</gene>
<evidence type="ECO:0000313" key="1">
    <source>
        <dbReference type="EMBL" id="UOE35374.1"/>
    </source>
</evidence>
<dbReference type="RefSeq" id="WP_243517197.1">
    <property type="nucleotide sequence ID" value="NZ_CP094534.1"/>
</dbReference>
<dbReference type="EMBL" id="CP094534">
    <property type="protein sequence ID" value="UOE35374.1"/>
    <property type="molecule type" value="Genomic_DNA"/>
</dbReference>
<organism evidence="1 2">
    <name type="scientific">Hymenobacter monticola</name>
    <dbReference type="NCBI Taxonomy" id="1705399"/>
    <lineage>
        <taxon>Bacteria</taxon>
        <taxon>Pseudomonadati</taxon>
        <taxon>Bacteroidota</taxon>
        <taxon>Cytophagia</taxon>
        <taxon>Cytophagales</taxon>
        <taxon>Hymenobacteraceae</taxon>
        <taxon>Hymenobacter</taxon>
    </lineage>
</organism>
<sequence>MDLFQIIDDIAKVDPEVYDRFDSRRAAFRNFLGFGKKVTAAALPLALPALFNKAYGQTTGGSGLPQIVRDTLNLALQLEYLEKYFYQTALASSILPAGSEQRGAIEIILNDENLHIKTLTSVLKSDAIPDPGRSGFDYTGSQTNRRAKLFPSLGDATTPNTGNFTNLAEFLMVAQQFVDTGVRAYKGGAPNLNTPTTKDILEAALNIHSVEARHSSRIRSLVRGGIASTSLPKSWIAPAETPATPPLPNNGVAGAPAAVGPYNAGAPATGTAPASYFPAESNASQGNPAVNVQTLVPTGGSATAGAEAFDEPLDAATVKAIAKNFAANPTALFN</sequence>
<reference evidence="1 2" key="1">
    <citation type="submission" date="2022-03" db="EMBL/GenBank/DDBJ databases">
        <title>Hymenobactersp. isolated from the air.</title>
        <authorList>
            <person name="Won M."/>
            <person name="Kwon S.-W."/>
        </authorList>
    </citation>
    <scope>NUCLEOTIDE SEQUENCE [LARGE SCALE GENOMIC DNA]</scope>
    <source>
        <strain evidence="1 2">KACC 22596</strain>
    </source>
</reference>
<protein>
    <submittedName>
        <fullName evidence="1">Ferritin-like domain-containing protein</fullName>
    </submittedName>
</protein>
<dbReference type="SUPFAM" id="SSF47240">
    <property type="entry name" value="Ferritin-like"/>
    <property type="match status" value="1"/>
</dbReference>
<name>A0ABY4B870_9BACT</name>